<proteinExistence type="predicted"/>
<feature type="compositionally biased region" description="Basic and acidic residues" evidence="1">
    <location>
        <begin position="120"/>
        <end position="139"/>
    </location>
</feature>
<gene>
    <name evidence="2" type="ORF">PSYICH_LOCUS1194</name>
</gene>
<organism evidence="2 3">
    <name type="scientific">Psylliodes chrysocephalus</name>
    <dbReference type="NCBI Taxonomy" id="3402493"/>
    <lineage>
        <taxon>Eukaryota</taxon>
        <taxon>Metazoa</taxon>
        <taxon>Ecdysozoa</taxon>
        <taxon>Arthropoda</taxon>
        <taxon>Hexapoda</taxon>
        <taxon>Insecta</taxon>
        <taxon>Pterygota</taxon>
        <taxon>Neoptera</taxon>
        <taxon>Endopterygota</taxon>
        <taxon>Coleoptera</taxon>
        <taxon>Polyphaga</taxon>
        <taxon>Cucujiformia</taxon>
        <taxon>Chrysomeloidea</taxon>
        <taxon>Chrysomelidae</taxon>
        <taxon>Galerucinae</taxon>
        <taxon>Alticini</taxon>
        <taxon>Psylliodes</taxon>
    </lineage>
</organism>
<feature type="region of interest" description="Disordered" evidence="1">
    <location>
        <begin position="104"/>
        <end position="152"/>
    </location>
</feature>
<sequence>MLKANNHKDVQKLKGILAEHNFPEAGDLEIEKNLSEPSQKVIEDENITEENNNYKETSETAFVSGKCYIQTKYQFAEDQSATVLENHVYKERKVIEVDDENEIENEIKYSDESSGSEYVPEDRGNQSEDQSEAKPRVEQSENEDQDVKKKRKRVRRCQVNELKWCDRMNQQKRESGKMETDSGIETVCFICNETIVYDGVIVTRGLETLINTSKERKDNHHLMLQGKSSLQMHRTCQKRYTAKSRGYFTNPNITSLPTKPLDHLISPKRKKVRESSRFDFVVNCLFCGLPANQVKIKKGVKKRVSMRMVTDSEFQKLIRRQNPNKLSS</sequence>
<keyword evidence="3" id="KW-1185">Reference proteome</keyword>
<reference evidence="2" key="1">
    <citation type="submission" date="2022-01" db="EMBL/GenBank/DDBJ databases">
        <authorList>
            <person name="King R."/>
        </authorList>
    </citation>
    <scope>NUCLEOTIDE SEQUENCE</scope>
</reference>
<evidence type="ECO:0000256" key="1">
    <source>
        <dbReference type="SAM" id="MobiDB-lite"/>
    </source>
</evidence>
<protein>
    <submittedName>
        <fullName evidence="2">Uncharacterized protein</fullName>
    </submittedName>
</protein>
<accession>A0A9P0CJG5</accession>
<dbReference type="EMBL" id="OV651813">
    <property type="protein sequence ID" value="CAH1099236.1"/>
    <property type="molecule type" value="Genomic_DNA"/>
</dbReference>
<evidence type="ECO:0000313" key="2">
    <source>
        <dbReference type="EMBL" id="CAH1099236.1"/>
    </source>
</evidence>
<dbReference type="Proteomes" id="UP001153636">
    <property type="component" value="Chromosome 1"/>
</dbReference>
<evidence type="ECO:0000313" key="3">
    <source>
        <dbReference type="Proteomes" id="UP001153636"/>
    </source>
</evidence>
<name>A0A9P0CJG5_9CUCU</name>
<dbReference type="AlphaFoldDB" id="A0A9P0CJG5"/>